<evidence type="ECO:0000313" key="3">
    <source>
        <dbReference type="EMBL" id="CDT78517.1"/>
    </source>
</evidence>
<dbReference type="GO" id="GO:0044781">
    <property type="term" value="P:bacterial-type flagellum organization"/>
    <property type="evidence" value="ECO:0007669"/>
    <property type="project" value="UniProtKB-KW"/>
</dbReference>
<reference evidence="3 4" key="1">
    <citation type="submission" date="2014-06" db="EMBL/GenBank/DDBJ databases">
        <authorList>
            <person name="Le Roux F."/>
        </authorList>
    </citation>
    <scope>NUCLEOTIDE SEQUENCE [LARGE SCALE GENOMIC DNA]</scope>
    <source>
        <strain evidence="3 4">J2-31</strain>
    </source>
</reference>
<dbReference type="InterPro" id="IPR019301">
    <property type="entry name" value="Flagellar_prot_FlgJ_N"/>
</dbReference>
<evidence type="ECO:0000313" key="4">
    <source>
        <dbReference type="Proteomes" id="UP000041625"/>
    </source>
</evidence>
<dbReference type="EMBL" id="CCKJ01000037">
    <property type="protein sequence ID" value="CDT78517.1"/>
    <property type="molecule type" value="Genomic_DNA"/>
</dbReference>
<sequence length="172" mass="18888">MTNLTALTHTALEPISSNQATPILDSPKMAASVKHADHPLQFARVMMNRAPETVHMAKASAGSSQAMTNFYLDNNALAKLKHDNTASGLLAASQQFEALFLQQMLTRMRSASQALSDKDNPLSMKSDDMFQGMLDAQLAQRISRQSSFGLAEMIFKQLSSQVIGRPFDKENQ</sequence>
<evidence type="ECO:0000256" key="1">
    <source>
        <dbReference type="ARBA" id="ARBA00022795"/>
    </source>
</evidence>
<accession>A0AA86WQU9</accession>
<keyword evidence="1" id="KW-1005">Bacterial flagellum biogenesis</keyword>
<comment type="caution">
    <text evidence="3">The sequence shown here is derived from an EMBL/GenBank/DDBJ whole genome shotgun (WGS) entry which is preliminary data.</text>
</comment>
<dbReference type="Proteomes" id="UP000041625">
    <property type="component" value="Unassembled WGS sequence"/>
</dbReference>
<keyword evidence="3" id="KW-0969">Cilium</keyword>
<dbReference type="RefSeq" id="WP_157373161.1">
    <property type="nucleotide sequence ID" value="NZ_LK933979.1"/>
</dbReference>
<keyword evidence="3" id="KW-0966">Cell projection</keyword>
<dbReference type="AlphaFoldDB" id="A0AA86WQU9"/>
<gene>
    <name evidence="3" type="ORF">VCR31J2_1310606</name>
</gene>
<protein>
    <submittedName>
        <fullName evidence="3">Flagellar protein</fullName>
    </submittedName>
</protein>
<dbReference type="Pfam" id="PF10135">
    <property type="entry name" value="Rod-binding"/>
    <property type="match status" value="1"/>
</dbReference>
<organism evidence="3 4">
    <name type="scientific">Vibrio coralliirubri</name>
    <dbReference type="NCBI Taxonomy" id="1516159"/>
    <lineage>
        <taxon>Bacteria</taxon>
        <taxon>Pseudomonadati</taxon>
        <taxon>Pseudomonadota</taxon>
        <taxon>Gammaproteobacteria</taxon>
        <taxon>Vibrionales</taxon>
        <taxon>Vibrionaceae</taxon>
        <taxon>Vibrio</taxon>
    </lineage>
</organism>
<proteinExistence type="predicted"/>
<feature type="domain" description="Flagellar protein FlgJ N-terminal" evidence="2">
    <location>
        <begin position="108"/>
        <end position="157"/>
    </location>
</feature>
<keyword evidence="3" id="KW-0282">Flagellum</keyword>
<name>A0AA86WQU9_9VIBR</name>
<evidence type="ECO:0000259" key="2">
    <source>
        <dbReference type="Pfam" id="PF10135"/>
    </source>
</evidence>
<keyword evidence="4" id="KW-1185">Reference proteome</keyword>